<dbReference type="EMBL" id="AZBU02000004">
    <property type="protein sequence ID" value="TKR82798.1"/>
    <property type="molecule type" value="Genomic_DNA"/>
</dbReference>
<protein>
    <submittedName>
        <fullName evidence="4">Uncharacterized protein</fullName>
    </submittedName>
</protein>
<dbReference type="AlphaFoldDB" id="A0A4U5NI70"/>
<dbReference type="Pfam" id="PF18149">
    <property type="entry name" value="Helicase_PWI"/>
    <property type="match status" value="1"/>
</dbReference>
<dbReference type="OrthoDB" id="5851023at2759"/>
<name>A0A4U5NI70_STECR</name>
<organism evidence="4 5">
    <name type="scientific">Steinernema carpocapsae</name>
    <name type="common">Entomopathogenic nematode</name>
    <dbReference type="NCBI Taxonomy" id="34508"/>
    <lineage>
        <taxon>Eukaryota</taxon>
        <taxon>Metazoa</taxon>
        <taxon>Ecdysozoa</taxon>
        <taxon>Nematoda</taxon>
        <taxon>Chromadorea</taxon>
        <taxon>Rhabditida</taxon>
        <taxon>Tylenchina</taxon>
        <taxon>Panagrolaimomorpha</taxon>
        <taxon>Strongyloidoidea</taxon>
        <taxon>Steinernematidae</taxon>
        <taxon>Steinernema</taxon>
    </lineage>
</organism>
<evidence type="ECO:0000259" key="3">
    <source>
        <dbReference type="Pfam" id="PF21188"/>
    </source>
</evidence>
<feature type="domain" description="Pre-mRNA-splicing helicase BRR2-like plug" evidence="3">
    <location>
        <begin position="97"/>
        <end position="163"/>
    </location>
</feature>
<proteinExistence type="predicted"/>
<dbReference type="Pfam" id="PF21188">
    <property type="entry name" value="BRR2_plug"/>
    <property type="match status" value="1"/>
</dbReference>
<dbReference type="InterPro" id="IPR041094">
    <property type="entry name" value="Brr2_helicase_PWI"/>
</dbReference>
<comment type="caution">
    <text evidence="4">The sequence shown here is derived from an EMBL/GenBank/DDBJ whole genome shotgun (WGS) entry which is preliminary data.</text>
</comment>
<feature type="compositionally biased region" description="Basic and acidic residues" evidence="1">
    <location>
        <begin position="50"/>
        <end position="63"/>
    </location>
</feature>
<evidence type="ECO:0000256" key="1">
    <source>
        <dbReference type="SAM" id="MobiDB-lite"/>
    </source>
</evidence>
<sequence>MADEVARKQQYAYSSSANLVVNIFKRSRNRDEPRGFAENLPKEMLASTKMGDKYQRTKAPKVDKNKKKKSEANVDLDTATLTSGDVTGSYKPRTQETRQTYDVILNLLKRQLGEQSDEIIHGAGDEVLEVFKSETLQESLKKVQIESLLGKMADEKFSLLMNLAKKITDFIPAEEALEQEGDGDIEDSINVQFDEEDDDADDQGVAADFAEGNSDVEENELLQAGGFDQKMDEEQAEVRAKDIDAYWIQRRLAQVHTDPLVAQRKVDEILVALSKDCDDRACENELCSIIGFDLFDSLGSTGR</sequence>
<keyword evidence="5" id="KW-1185">Reference proteome</keyword>
<dbReference type="InterPro" id="IPR048863">
    <property type="entry name" value="BRR2_plug"/>
</dbReference>
<accession>A0A4U5NI70</accession>
<feature type="region of interest" description="Disordered" evidence="1">
    <location>
        <begin position="28"/>
        <end position="73"/>
    </location>
</feature>
<dbReference type="Proteomes" id="UP000298663">
    <property type="component" value="Unassembled WGS sequence"/>
</dbReference>
<evidence type="ECO:0000313" key="4">
    <source>
        <dbReference type="EMBL" id="TKR82798.1"/>
    </source>
</evidence>
<gene>
    <name evidence="4" type="ORF">L596_016477</name>
</gene>
<reference evidence="4 5" key="1">
    <citation type="journal article" date="2015" name="Genome Biol.">
        <title>Comparative genomics of Steinernema reveals deeply conserved gene regulatory networks.</title>
        <authorList>
            <person name="Dillman A.R."/>
            <person name="Macchietto M."/>
            <person name="Porter C.F."/>
            <person name="Rogers A."/>
            <person name="Williams B."/>
            <person name="Antoshechkin I."/>
            <person name="Lee M.M."/>
            <person name="Goodwin Z."/>
            <person name="Lu X."/>
            <person name="Lewis E.E."/>
            <person name="Goodrich-Blair H."/>
            <person name="Stock S.P."/>
            <person name="Adams B.J."/>
            <person name="Sternberg P.W."/>
            <person name="Mortazavi A."/>
        </authorList>
    </citation>
    <scope>NUCLEOTIDE SEQUENCE [LARGE SCALE GENOMIC DNA]</scope>
    <source>
        <strain evidence="4 5">ALL</strain>
    </source>
</reference>
<evidence type="ECO:0000313" key="5">
    <source>
        <dbReference type="Proteomes" id="UP000298663"/>
    </source>
</evidence>
<reference evidence="4 5" key="2">
    <citation type="journal article" date="2019" name="G3 (Bethesda)">
        <title>Hybrid Assembly of the Genome of the Entomopathogenic Nematode Steinernema carpocapsae Identifies the X-Chromosome.</title>
        <authorList>
            <person name="Serra L."/>
            <person name="Macchietto M."/>
            <person name="Macias-Munoz A."/>
            <person name="McGill C.J."/>
            <person name="Rodriguez I.M."/>
            <person name="Rodriguez B."/>
            <person name="Murad R."/>
            <person name="Mortazavi A."/>
        </authorList>
    </citation>
    <scope>NUCLEOTIDE SEQUENCE [LARGE SCALE GENOMIC DNA]</scope>
    <source>
        <strain evidence="4 5">ALL</strain>
    </source>
</reference>
<feature type="domain" description="Brr2 N-terminal helicase PWI" evidence="2">
    <location>
        <begin position="235"/>
        <end position="296"/>
    </location>
</feature>
<evidence type="ECO:0000259" key="2">
    <source>
        <dbReference type="Pfam" id="PF18149"/>
    </source>
</evidence>
<dbReference type="STRING" id="34508.A0A4U5NI70"/>